<evidence type="ECO:0000256" key="1">
    <source>
        <dbReference type="ARBA" id="ARBA00004342"/>
    </source>
</evidence>
<comment type="subcellular location">
    <subcellularLocation>
        <location evidence="1">Cell membrane</location>
        <topology evidence="1">Lipid-anchor</topology>
        <orientation evidence="1">Cytoplasmic side</orientation>
    </subcellularLocation>
</comment>
<dbReference type="InterPro" id="IPR001806">
    <property type="entry name" value="Small_GTPase"/>
</dbReference>
<evidence type="ECO:0000256" key="2">
    <source>
        <dbReference type="ARBA" id="ARBA00010142"/>
    </source>
</evidence>
<dbReference type="GO" id="GO:0035099">
    <property type="term" value="P:hemocyte migration"/>
    <property type="evidence" value="ECO:0007669"/>
    <property type="project" value="UniProtKB-ARBA"/>
</dbReference>
<dbReference type="SMART" id="SM00175">
    <property type="entry name" value="RAB"/>
    <property type="match status" value="1"/>
</dbReference>
<dbReference type="InterPro" id="IPR027417">
    <property type="entry name" value="P-loop_NTPase"/>
</dbReference>
<evidence type="ECO:0000256" key="7">
    <source>
        <dbReference type="ARBA" id="ARBA00023136"/>
    </source>
</evidence>
<accession>A0A224XKW1</accession>
<dbReference type="FunFam" id="3.40.50.300:FF:000983">
    <property type="entry name" value="Rho family GTPase"/>
    <property type="match status" value="1"/>
</dbReference>
<dbReference type="PROSITE" id="PS51420">
    <property type="entry name" value="RHO"/>
    <property type="match status" value="1"/>
</dbReference>
<dbReference type="PROSITE" id="PS51419">
    <property type="entry name" value="RAB"/>
    <property type="match status" value="1"/>
</dbReference>
<dbReference type="SMART" id="SM00173">
    <property type="entry name" value="RAS"/>
    <property type="match status" value="1"/>
</dbReference>
<dbReference type="GO" id="GO:0005525">
    <property type="term" value="F:GTP binding"/>
    <property type="evidence" value="ECO:0007669"/>
    <property type="project" value="UniProtKB-KW"/>
</dbReference>
<evidence type="ECO:0000256" key="3">
    <source>
        <dbReference type="ARBA" id="ARBA00022475"/>
    </source>
</evidence>
<keyword evidence="3" id="KW-1003">Cell membrane</keyword>
<dbReference type="GO" id="GO:0003924">
    <property type="term" value="F:GTPase activity"/>
    <property type="evidence" value="ECO:0007669"/>
    <property type="project" value="InterPro"/>
</dbReference>
<protein>
    <submittedName>
        <fullName evidence="10">Putative rho</fullName>
    </submittedName>
</protein>
<evidence type="ECO:0000256" key="4">
    <source>
        <dbReference type="ARBA" id="ARBA00022481"/>
    </source>
</evidence>
<dbReference type="NCBIfam" id="TIGR00231">
    <property type="entry name" value="small_GTP"/>
    <property type="match status" value="1"/>
</dbReference>
<dbReference type="GO" id="GO:0035006">
    <property type="term" value="P:melanization defense response"/>
    <property type="evidence" value="ECO:0007669"/>
    <property type="project" value="UniProtKB-ARBA"/>
</dbReference>
<dbReference type="PROSITE" id="PS51421">
    <property type="entry name" value="RAS"/>
    <property type="match status" value="1"/>
</dbReference>
<keyword evidence="8" id="KW-0449">Lipoprotein</keyword>
<dbReference type="GO" id="GO:0022412">
    <property type="term" value="P:cellular process involved in reproduction in multicellular organism"/>
    <property type="evidence" value="ECO:0007669"/>
    <property type="project" value="UniProtKB-ARBA"/>
</dbReference>
<dbReference type="AlphaFoldDB" id="A0A224XKW1"/>
<dbReference type="SUPFAM" id="SSF52540">
    <property type="entry name" value="P-loop containing nucleoside triphosphate hydrolases"/>
    <property type="match status" value="1"/>
</dbReference>
<organism evidence="10">
    <name type="scientific">Panstrongylus lignarius</name>
    <dbReference type="NCBI Taxonomy" id="156445"/>
    <lineage>
        <taxon>Eukaryota</taxon>
        <taxon>Metazoa</taxon>
        <taxon>Ecdysozoa</taxon>
        <taxon>Arthropoda</taxon>
        <taxon>Hexapoda</taxon>
        <taxon>Insecta</taxon>
        <taxon>Pterygota</taxon>
        <taxon>Neoptera</taxon>
        <taxon>Paraneoptera</taxon>
        <taxon>Hemiptera</taxon>
        <taxon>Heteroptera</taxon>
        <taxon>Panheteroptera</taxon>
        <taxon>Cimicomorpha</taxon>
        <taxon>Reduviidae</taxon>
        <taxon>Triatominae</taxon>
        <taxon>Panstrongylus</taxon>
    </lineage>
</organism>
<dbReference type="GO" id="GO:0003006">
    <property type="term" value="P:developmental process involved in reproduction"/>
    <property type="evidence" value="ECO:0007669"/>
    <property type="project" value="UniProtKB-ARBA"/>
</dbReference>
<sequence>MNVFRKKLVIVGDGDCGKTCLLIMFSQDKFLDCYVPTVFENYVAEIEVDGKDVQLALWDTAGQEEYDRLRPYTYPDTDVVLISFSIAQPDSFENIVEKWYNEVLHFCPKVPIILVGNKKDLRYDENVIEDLERINKAPVTMEEGQAMADKIKAYAYIECSAKTKDGVRIVFELAARVALQSERKKRSRARSCFDTCNVI</sequence>
<keyword evidence="9" id="KW-0636">Prenylation</keyword>
<dbReference type="InterPro" id="IPR005225">
    <property type="entry name" value="Small_GTP-bd"/>
</dbReference>
<keyword evidence="6" id="KW-0342">GTP-binding</keyword>
<dbReference type="GO" id="GO:0007264">
    <property type="term" value="P:small GTPase-mediated signal transduction"/>
    <property type="evidence" value="ECO:0007669"/>
    <property type="project" value="InterPro"/>
</dbReference>
<keyword evidence="4" id="KW-0488">Methylation</keyword>
<dbReference type="PRINTS" id="PR00449">
    <property type="entry name" value="RASTRNSFRMNG"/>
</dbReference>
<dbReference type="SMART" id="SM00174">
    <property type="entry name" value="RHO"/>
    <property type="match status" value="1"/>
</dbReference>
<dbReference type="GO" id="GO:0005886">
    <property type="term" value="C:plasma membrane"/>
    <property type="evidence" value="ECO:0007669"/>
    <property type="project" value="UniProtKB-SubCell"/>
</dbReference>
<dbReference type="PANTHER" id="PTHR24072">
    <property type="entry name" value="RHO FAMILY GTPASE"/>
    <property type="match status" value="1"/>
</dbReference>
<proteinExistence type="inferred from homology"/>
<evidence type="ECO:0000256" key="5">
    <source>
        <dbReference type="ARBA" id="ARBA00022741"/>
    </source>
</evidence>
<dbReference type="Gene3D" id="3.40.50.300">
    <property type="entry name" value="P-loop containing nucleotide triphosphate hydrolases"/>
    <property type="match status" value="1"/>
</dbReference>
<evidence type="ECO:0000256" key="8">
    <source>
        <dbReference type="ARBA" id="ARBA00023288"/>
    </source>
</evidence>
<comment type="similarity">
    <text evidence="2">Belongs to the small GTPase superfamily. Rho family.</text>
</comment>
<name>A0A224XKW1_9HEMI</name>
<keyword evidence="5" id="KW-0547">Nucleotide-binding</keyword>
<evidence type="ECO:0000313" key="10">
    <source>
        <dbReference type="EMBL" id="JAW13107.1"/>
    </source>
</evidence>
<dbReference type="Pfam" id="PF00071">
    <property type="entry name" value="Ras"/>
    <property type="match status" value="1"/>
</dbReference>
<evidence type="ECO:0000256" key="9">
    <source>
        <dbReference type="ARBA" id="ARBA00023289"/>
    </source>
</evidence>
<reference evidence="10" key="1">
    <citation type="journal article" date="2018" name="PLoS Negl. Trop. Dis.">
        <title>An insight into the salivary gland and fat body transcriptome of Panstrongylus lignarius (Hemiptera: Heteroptera), the main vector of Chagas disease in Peru.</title>
        <authorList>
            <person name="Nevoa J.C."/>
            <person name="Mendes M.T."/>
            <person name="da Silva M.V."/>
            <person name="Soares S.C."/>
            <person name="Oliveira C.J.F."/>
            <person name="Ribeiro J.M.C."/>
        </authorList>
    </citation>
    <scope>NUCLEOTIDE SEQUENCE</scope>
</reference>
<dbReference type="InterPro" id="IPR003578">
    <property type="entry name" value="Small_GTPase_Rho"/>
</dbReference>
<keyword evidence="7" id="KW-0472">Membrane</keyword>
<evidence type="ECO:0000256" key="6">
    <source>
        <dbReference type="ARBA" id="ARBA00023134"/>
    </source>
</evidence>
<dbReference type="GO" id="GO:0001667">
    <property type="term" value="P:ameboidal-type cell migration"/>
    <property type="evidence" value="ECO:0007669"/>
    <property type="project" value="UniProtKB-ARBA"/>
</dbReference>
<dbReference type="EMBL" id="GFTR01003319">
    <property type="protein sequence ID" value="JAW13107.1"/>
    <property type="molecule type" value="Transcribed_RNA"/>
</dbReference>